<reference evidence="3" key="1">
    <citation type="submission" date="2017-10" db="EMBL/GenBank/DDBJ databases">
        <title>A new Pekin duck reference genome.</title>
        <authorList>
            <person name="Hou Z.-C."/>
            <person name="Zhou Z.-K."/>
            <person name="Zhu F."/>
            <person name="Hou S.-S."/>
        </authorList>
    </citation>
    <scope>NUCLEOTIDE SEQUENCE [LARGE SCALE GENOMIC DNA]</scope>
</reference>
<protein>
    <submittedName>
        <fullName evidence="2">Uncharacterized protein</fullName>
    </submittedName>
</protein>
<evidence type="ECO:0000313" key="2">
    <source>
        <dbReference type="Ensembl" id="ENSAPLP00000016771.1"/>
    </source>
</evidence>
<reference evidence="2" key="3">
    <citation type="submission" date="2025-09" db="UniProtKB">
        <authorList>
            <consortium name="Ensembl"/>
        </authorList>
    </citation>
    <scope>IDENTIFICATION</scope>
</reference>
<dbReference type="AlphaFoldDB" id="A0A493ST62"/>
<evidence type="ECO:0000256" key="1">
    <source>
        <dbReference type="SAM" id="MobiDB-lite"/>
    </source>
</evidence>
<feature type="region of interest" description="Disordered" evidence="1">
    <location>
        <begin position="219"/>
        <end position="256"/>
    </location>
</feature>
<proteinExistence type="predicted"/>
<feature type="region of interest" description="Disordered" evidence="1">
    <location>
        <begin position="1"/>
        <end position="132"/>
    </location>
</feature>
<accession>A0A493ST62</accession>
<keyword evidence="3" id="KW-1185">Reference proteome</keyword>
<reference evidence="2" key="2">
    <citation type="submission" date="2025-08" db="UniProtKB">
        <authorList>
            <consortium name="Ensembl"/>
        </authorList>
    </citation>
    <scope>IDENTIFICATION</scope>
</reference>
<sequence>APRPTPPRPEPSPRRAPGGGETRQGPPPLGDGETPPEGGLRYWGTPRRGSGVGGPPEGAQGLGNPPKRGSDSGEPLEGTQGGWGTPQKGFWGTPQKGIRSSGTPKRGSDIGEPPEGAQGLGNPPKRGLDVGEPLKGAQRLGFILLGGSEVGEPPKRGDWGTPKRGLRCRGIPSWGGAQMLGSLLWGLPGTSMGVSRYRGPPRLGCLDIGVPSGGVLRRWGPRFGDTQGPPTKPHGSTLVRLGPHQPPKMGVPSPMD</sequence>
<name>A0A493ST62_ANAPP</name>
<feature type="compositionally biased region" description="Pro residues" evidence="1">
    <location>
        <begin position="1"/>
        <end position="10"/>
    </location>
</feature>
<dbReference type="Proteomes" id="UP000016666">
    <property type="component" value="Unassembled WGS sequence"/>
</dbReference>
<organism evidence="2 3">
    <name type="scientific">Anas platyrhynchos platyrhynchos</name>
    <name type="common">Northern mallard</name>
    <dbReference type="NCBI Taxonomy" id="8840"/>
    <lineage>
        <taxon>Eukaryota</taxon>
        <taxon>Metazoa</taxon>
        <taxon>Chordata</taxon>
        <taxon>Craniata</taxon>
        <taxon>Vertebrata</taxon>
        <taxon>Euteleostomi</taxon>
        <taxon>Archelosauria</taxon>
        <taxon>Archosauria</taxon>
        <taxon>Dinosauria</taxon>
        <taxon>Saurischia</taxon>
        <taxon>Theropoda</taxon>
        <taxon>Coelurosauria</taxon>
        <taxon>Aves</taxon>
        <taxon>Neognathae</taxon>
        <taxon>Galloanserae</taxon>
        <taxon>Anseriformes</taxon>
        <taxon>Anatidae</taxon>
        <taxon>Anatinae</taxon>
        <taxon>Anas</taxon>
    </lineage>
</organism>
<dbReference type="Ensembl" id="ENSAPLT00000023371.1">
    <property type="protein sequence ID" value="ENSAPLP00000016771.1"/>
    <property type="gene ID" value="ENSAPLG00000025237.1"/>
</dbReference>
<evidence type="ECO:0000313" key="3">
    <source>
        <dbReference type="Proteomes" id="UP000016666"/>
    </source>
</evidence>